<proteinExistence type="predicted"/>
<keyword evidence="7" id="KW-1185">Reference proteome</keyword>
<accession>A0ABV4CCY1</accession>
<organism evidence="6 7">
    <name type="scientific">Saccharopolyspora cebuensis</name>
    <dbReference type="NCBI Taxonomy" id="418759"/>
    <lineage>
        <taxon>Bacteria</taxon>
        <taxon>Bacillati</taxon>
        <taxon>Actinomycetota</taxon>
        <taxon>Actinomycetes</taxon>
        <taxon>Pseudonocardiales</taxon>
        <taxon>Pseudonocardiaceae</taxon>
        <taxon>Saccharopolyspora</taxon>
    </lineage>
</organism>
<dbReference type="PANTHER" id="PTHR43423:SF1">
    <property type="entry name" value="ABC TRANSPORTER I FAMILY MEMBER 17"/>
    <property type="match status" value="1"/>
</dbReference>
<evidence type="ECO:0000256" key="1">
    <source>
        <dbReference type="ARBA" id="ARBA00022448"/>
    </source>
</evidence>
<keyword evidence="1" id="KW-0813">Transport</keyword>
<sequence>MQQDSVFALRGVTLRHGPALVLEDVSAQIPPAACTAVVGRSGAGKSRLLRLLVRLDDPDAGQITFHGTALGRYDVLDLRRRVQLVAQQPQLLSESVAEEIRLGCPHVAPEEVGALLSRVGLPLSFLDRSTTGLSGGEAQRVCLARALALEPEVLLLDEPTASLDAASATAIERTVRDLVGRGCAVVLVSHNADQVRRVADHVILLDHGRVLASGAPDDIQYPEAAS</sequence>
<dbReference type="InterPro" id="IPR017871">
    <property type="entry name" value="ABC_transporter-like_CS"/>
</dbReference>
<dbReference type="Pfam" id="PF00005">
    <property type="entry name" value="ABC_tran"/>
    <property type="match status" value="1"/>
</dbReference>
<dbReference type="InterPro" id="IPR027417">
    <property type="entry name" value="P-loop_NTPase"/>
</dbReference>
<dbReference type="RefSeq" id="WP_186361360.1">
    <property type="nucleotide sequence ID" value="NZ_BAABII010000002.1"/>
</dbReference>
<dbReference type="GO" id="GO:0005524">
    <property type="term" value="F:ATP binding"/>
    <property type="evidence" value="ECO:0007669"/>
    <property type="project" value="UniProtKB-KW"/>
</dbReference>
<comment type="caution">
    <text evidence="6">The sequence shown here is derived from an EMBL/GenBank/DDBJ whole genome shotgun (WGS) entry which is preliminary data.</text>
</comment>
<dbReference type="InterPro" id="IPR003439">
    <property type="entry name" value="ABC_transporter-like_ATP-bd"/>
</dbReference>
<evidence type="ECO:0000259" key="5">
    <source>
        <dbReference type="PROSITE" id="PS50893"/>
    </source>
</evidence>
<dbReference type="PROSITE" id="PS00211">
    <property type="entry name" value="ABC_TRANSPORTER_1"/>
    <property type="match status" value="1"/>
</dbReference>
<evidence type="ECO:0000313" key="6">
    <source>
        <dbReference type="EMBL" id="MEY8038403.1"/>
    </source>
</evidence>
<evidence type="ECO:0000313" key="7">
    <source>
        <dbReference type="Proteomes" id="UP001564626"/>
    </source>
</evidence>
<evidence type="ECO:0000256" key="2">
    <source>
        <dbReference type="ARBA" id="ARBA00022741"/>
    </source>
</evidence>
<dbReference type="EMBL" id="JBGEHV010000003">
    <property type="protein sequence ID" value="MEY8038403.1"/>
    <property type="molecule type" value="Genomic_DNA"/>
</dbReference>
<dbReference type="SUPFAM" id="SSF52540">
    <property type="entry name" value="P-loop containing nucleoside triphosphate hydrolases"/>
    <property type="match status" value="1"/>
</dbReference>
<name>A0ABV4CCY1_9PSEU</name>
<evidence type="ECO:0000256" key="4">
    <source>
        <dbReference type="ARBA" id="ARBA00022967"/>
    </source>
</evidence>
<protein>
    <submittedName>
        <fullName evidence="6">ATP-binding cassette domain-containing protein</fullName>
    </submittedName>
</protein>
<keyword evidence="3 6" id="KW-0067">ATP-binding</keyword>
<evidence type="ECO:0000256" key="3">
    <source>
        <dbReference type="ARBA" id="ARBA00022840"/>
    </source>
</evidence>
<dbReference type="Gene3D" id="3.40.50.300">
    <property type="entry name" value="P-loop containing nucleotide triphosphate hydrolases"/>
    <property type="match status" value="1"/>
</dbReference>
<dbReference type="InterPro" id="IPR003593">
    <property type="entry name" value="AAA+_ATPase"/>
</dbReference>
<dbReference type="Proteomes" id="UP001564626">
    <property type="component" value="Unassembled WGS sequence"/>
</dbReference>
<dbReference type="SMART" id="SM00382">
    <property type="entry name" value="AAA"/>
    <property type="match status" value="1"/>
</dbReference>
<keyword evidence="4" id="KW-1278">Translocase</keyword>
<feature type="domain" description="ABC transporter" evidence="5">
    <location>
        <begin position="1"/>
        <end position="226"/>
    </location>
</feature>
<reference evidence="6 7" key="1">
    <citation type="submission" date="2024-08" db="EMBL/GenBank/DDBJ databases">
        <title>Genome mining of Saccharopolyspora cebuensis PGLac3 from Nigerian medicinal plant.</title>
        <authorList>
            <person name="Ezeobiora C.E."/>
            <person name="Igbokwe N.H."/>
            <person name="Amin D.H."/>
            <person name="Mendie U.E."/>
        </authorList>
    </citation>
    <scope>NUCLEOTIDE SEQUENCE [LARGE SCALE GENOMIC DNA]</scope>
    <source>
        <strain evidence="6 7">PGLac3</strain>
    </source>
</reference>
<keyword evidence="2" id="KW-0547">Nucleotide-binding</keyword>
<dbReference type="PANTHER" id="PTHR43423">
    <property type="entry name" value="ABC TRANSPORTER I FAMILY MEMBER 17"/>
    <property type="match status" value="1"/>
</dbReference>
<dbReference type="PROSITE" id="PS50893">
    <property type="entry name" value="ABC_TRANSPORTER_2"/>
    <property type="match status" value="1"/>
</dbReference>
<gene>
    <name evidence="6" type="ORF">AB8O55_03265</name>
</gene>